<evidence type="ECO:0000313" key="3">
    <source>
        <dbReference type="Proteomes" id="UP000326994"/>
    </source>
</evidence>
<dbReference type="InterPro" id="IPR010384">
    <property type="entry name" value="MtfA_fam"/>
</dbReference>
<dbReference type="Pfam" id="PF06167">
    <property type="entry name" value="Peptidase_M90"/>
    <property type="match status" value="1"/>
</dbReference>
<dbReference type="SUPFAM" id="SSF55486">
    <property type="entry name" value="Metalloproteases ('zincins'), catalytic domain"/>
    <property type="match status" value="1"/>
</dbReference>
<keyword evidence="1" id="KW-1133">Transmembrane helix</keyword>
<comment type="caution">
    <text evidence="2">The sequence shown here is derived from an EMBL/GenBank/DDBJ whole genome shotgun (WGS) entry which is preliminary data.</text>
</comment>
<feature type="transmembrane region" description="Helical" evidence="1">
    <location>
        <begin position="12"/>
        <end position="33"/>
    </location>
</feature>
<sequence>MVLQIDTSNFEWAAPYALSILLIGFAFFFFRIFENWYADTKDKPLYTNLFVFRKLTPSQVEILKTHFSFYGKLTIKQQKQFQHRVATFITEKQFVGREELQVTEKMKILIAAVGVMLSFGRKNYTYSLINTILIFPNQFYSNSNEAFHKGEFNPKEKTLVFSWKDFEAGYAIEDDNLNLGIHEFMHAMHIEAKVSNDIDASRFLKQFNEILKRLNDKELKKLLDETRFFRDYAFTNQYEFMAVLAEYFMESPTELKKTFPKVYDLVQTSLNMRVAGY</sequence>
<reference evidence="2 3" key="1">
    <citation type="submission" date="2019-08" db="EMBL/GenBank/DDBJ databases">
        <title>Ulvibacter marinistellae sp. nov., isolated from a starfish, Patiria pectinifera.</title>
        <authorList>
            <person name="Kawano K."/>
            <person name="Ushijima N."/>
            <person name="Kihara M."/>
            <person name="Itoh H."/>
        </authorList>
    </citation>
    <scope>NUCLEOTIDE SEQUENCE [LARGE SCALE GENOMIC DNA]</scope>
    <source>
        <strain evidence="2 3">KK4</strain>
    </source>
</reference>
<dbReference type="GO" id="GO:0005829">
    <property type="term" value="C:cytosol"/>
    <property type="evidence" value="ECO:0007669"/>
    <property type="project" value="TreeGrafter"/>
</dbReference>
<dbReference type="CDD" id="cd20170">
    <property type="entry name" value="Peptidase_M90-like"/>
    <property type="match status" value="1"/>
</dbReference>
<evidence type="ECO:0000313" key="2">
    <source>
        <dbReference type="EMBL" id="GEQ87016.1"/>
    </source>
</evidence>
<evidence type="ECO:0000256" key="1">
    <source>
        <dbReference type="SAM" id="Phobius"/>
    </source>
</evidence>
<dbReference type="GO" id="GO:0004177">
    <property type="term" value="F:aminopeptidase activity"/>
    <property type="evidence" value="ECO:0007669"/>
    <property type="project" value="TreeGrafter"/>
</dbReference>
<organism evidence="2 3">
    <name type="scientific">Patiriisocius marinistellae</name>
    <dbReference type="NCBI Taxonomy" id="2494560"/>
    <lineage>
        <taxon>Bacteria</taxon>
        <taxon>Pseudomonadati</taxon>
        <taxon>Bacteroidota</taxon>
        <taxon>Flavobacteriia</taxon>
        <taxon>Flavobacteriales</taxon>
        <taxon>Flavobacteriaceae</taxon>
        <taxon>Patiriisocius</taxon>
    </lineage>
</organism>
<name>A0A5J4G2P8_9FLAO</name>
<dbReference type="PANTHER" id="PTHR30164">
    <property type="entry name" value="MTFA PEPTIDASE"/>
    <property type="match status" value="1"/>
</dbReference>
<keyword evidence="1" id="KW-0812">Transmembrane</keyword>
<dbReference type="PANTHER" id="PTHR30164:SF2">
    <property type="entry name" value="PROTEIN MTFA"/>
    <property type="match status" value="1"/>
</dbReference>
<keyword evidence="1" id="KW-0472">Membrane</keyword>
<accession>A0A5J4G2P8</accession>
<evidence type="ECO:0008006" key="4">
    <source>
        <dbReference type="Google" id="ProtNLM"/>
    </source>
</evidence>
<keyword evidence="3" id="KW-1185">Reference proteome</keyword>
<dbReference type="Proteomes" id="UP000326994">
    <property type="component" value="Unassembled WGS sequence"/>
</dbReference>
<dbReference type="Gene3D" id="1.10.472.150">
    <property type="entry name" value="Glucose-regulated metallo-peptidase M90, N-terminal domain"/>
    <property type="match status" value="1"/>
</dbReference>
<gene>
    <name evidence="2" type="ORF">ULMS_25240</name>
</gene>
<dbReference type="InterPro" id="IPR042252">
    <property type="entry name" value="MtfA_N"/>
</dbReference>
<dbReference type="EMBL" id="BKCF01000005">
    <property type="protein sequence ID" value="GEQ87016.1"/>
    <property type="molecule type" value="Genomic_DNA"/>
</dbReference>
<proteinExistence type="predicted"/>
<protein>
    <recommendedName>
        <fullName evidence="4">Zinc-dependent peptidase</fullName>
    </recommendedName>
</protein>
<dbReference type="AlphaFoldDB" id="A0A5J4G2P8"/>